<accession>A0AAP0RBH2</accession>
<keyword evidence="2" id="KW-1185">Reference proteome</keyword>
<name>A0AAP0RBH2_LIQFO</name>
<evidence type="ECO:0000313" key="2">
    <source>
        <dbReference type="Proteomes" id="UP001415857"/>
    </source>
</evidence>
<gene>
    <name evidence="1" type="ORF">L1049_021821</name>
</gene>
<comment type="caution">
    <text evidence="1">The sequence shown here is derived from an EMBL/GenBank/DDBJ whole genome shotgun (WGS) entry which is preliminary data.</text>
</comment>
<organism evidence="1 2">
    <name type="scientific">Liquidambar formosana</name>
    <name type="common">Formosan gum</name>
    <dbReference type="NCBI Taxonomy" id="63359"/>
    <lineage>
        <taxon>Eukaryota</taxon>
        <taxon>Viridiplantae</taxon>
        <taxon>Streptophyta</taxon>
        <taxon>Embryophyta</taxon>
        <taxon>Tracheophyta</taxon>
        <taxon>Spermatophyta</taxon>
        <taxon>Magnoliopsida</taxon>
        <taxon>eudicotyledons</taxon>
        <taxon>Gunneridae</taxon>
        <taxon>Pentapetalae</taxon>
        <taxon>Saxifragales</taxon>
        <taxon>Altingiaceae</taxon>
        <taxon>Liquidambar</taxon>
    </lineage>
</organism>
<protein>
    <submittedName>
        <fullName evidence="1">Uncharacterized protein</fullName>
    </submittedName>
</protein>
<sequence>MSDAESSSQTRVSDIVLHNDWVWPMTVTVDLMEIQNAIPPSLRPNFARLDTISWMLAYDGSFFSKSAWDAIRVHRSEVKWHKVKQLVVATLAESDMNFRSKSNRNLMIRVQVPSIGLRLGVDGKGGGKNTWL</sequence>
<reference evidence="1 2" key="1">
    <citation type="journal article" date="2024" name="Plant J.">
        <title>Genome sequences and population genomics reveal climatic adaptation and genomic divergence between two closely related sweetgum species.</title>
        <authorList>
            <person name="Xu W.Q."/>
            <person name="Ren C.Q."/>
            <person name="Zhang X.Y."/>
            <person name="Comes H.P."/>
            <person name="Liu X.H."/>
            <person name="Li Y.G."/>
            <person name="Kettle C.J."/>
            <person name="Jalonen R."/>
            <person name="Gaisberger H."/>
            <person name="Ma Y.Z."/>
            <person name="Qiu Y.X."/>
        </authorList>
    </citation>
    <scope>NUCLEOTIDE SEQUENCE [LARGE SCALE GENOMIC DNA]</scope>
    <source>
        <strain evidence="1">Hangzhou</strain>
    </source>
</reference>
<dbReference type="AlphaFoldDB" id="A0AAP0RBH2"/>
<evidence type="ECO:0000313" key="1">
    <source>
        <dbReference type="EMBL" id="KAK9274572.1"/>
    </source>
</evidence>
<dbReference type="EMBL" id="JBBPBK010000011">
    <property type="protein sequence ID" value="KAK9274572.1"/>
    <property type="molecule type" value="Genomic_DNA"/>
</dbReference>
<dbReference type="Proteomes" id="UP001415857">
    <property type="component" value="Unassembled WGS sequence"/>
</dbReference>
<proteinExistence type="predicted"/>